<evidence type="ECO:0000256" key="1">
    <source>
        <dbReference type="ARBA" id="ARBA00001968"/>
    </source>
</evidence>
<dbReference type="PANTHER" id="PTHR30502:SF0">
    <property type="entry name" value="PHOSPHOENOLPYRUVATE CARBOXYLASE FAMILY PROTEIN"/>
    <property type="match status" value="1"/>
</dbReference>
<proteinExistence type="inferred from homology"/>
<protein>
    <submittedName>
        <fullName evidence="8">2-keto-3-deoxy-L-rhamnonate aldolase</fullName>
    </submittedName>
</protein>
<dbReference type="AlphaFoldDB" id="A0A0L8BL97"/>
<dbReference type="Pfam" id="PF03328">
    <property type="entry name" value="HpcH_HpaI"/>
    <property type="match status" value="1"/>
</dbReference>
<dbReference type="InterPro" id="IPR050251">
    <property type="entry name" value="HpcH-HpaI_aldolase"/>
</dbReference>
<accession>A0A0L8BL97</accession>
<evidence type="ECO:0000256" key="5">
    <source>
        <dbReference type="ARBA" id="ARBA00023317"/>
    </source>
</evidence>
<dbReference type="GO" id="GO:0016832">
    <property type="term" value="F:aldehyde-lyase activity"/>
    <property type="evidence" value="ECO:0007669"/>
    <property type="project" value="TreeGrafter"/>
</dbReference>
<name>A0A0L8BL97_ENSAD</name>
<dbReference type="RefSeq" id="WP_053251169.1">
    <property type="nucleotide sequence ID" value="NZ_LGAP01000019.1"/>
</dbReference>
<evidence type="ECO:0000256" key="6">
    <source>
        <dbReference type="ARBA" id="ARBA00045074"/>
    </source>
</evidence>
<dbReference type="FunFam" id="3.20.20.60:FF:000004">
    <property type="entry name" value="5-keto-4-deoxy-D-glucarate aldolase"/>
    <property type="match status" value="1"/>
</dbReference>
<dbReference type="GO" id="GO:0046872">
    <property type="term" value="F:metal ion binding"/>
    <property type="evidence" value="ECO:0007669"/>
    <property type="project" value="UniProtKB-KW"/>
</dbReference>
<comment type="similarity">
    <text evidence="2">Belongs to the HpcH/HpaI aldolase family.</text>
</comment>
<evidence type="ECO:0000259" key="7">
    <source>
        <dbReference type="Pfam" id="PF03328"/>
    </source>
</evidence>
<dbReference type="SUPFAM" id="SSF51621">
    <property type="entry name" value="Phosphoenolpyruvate/pyruvate domain"/>
    <property type="match status" value="1"/>
</dbReference>
<keyword evidence="3" id="KW-0479">Metal-binding</keyword>
<evidence type="ECO:0000313" key="8">
    <source>
        <dbReference type="EMBL" id="KOF15441.1"/>
    </source>
</evidence>
<keyword evidence="4" id="KW-0456">Lyase</keyword>
<dbReference type="EMBL" id="LGAP01000019">
    <property type="protein sequence ID" value="KOF15441.1"/>
    <property type="molecule type" value="Genomic_DNA"/>
</dbReference>
<dbReference type="InterPro" id="IPR040442">
    <property type="entry name" value="Pyrv_kinase-like_dom_sf"/>
</dbReference>
<keyword evidence="5" id="KW-0670">Pyruvate</keyword>
<comment type="cofactor">
    <cofactor evidence="1">
        <name>a divalent metal cation</name>
        <dbReference type="ChEBI" id="CHEBI:60240"/>
    </cofactor>
</comment>
<evidence type="ECO:0000313" key="9">
    <source>
        <dbReference type="Proteomes" id="UP000037425"/>
    </source>
</evidence>
<dbReference type="InterPro" id="IPR012689">
    <property type="entry name" value="HpaI"/>
</dbReference>
<dbReference type="GO" id="GO:0010124">
    <property type="term" value="P:phenylacetate catabolic process"/>
    <property type="evidence" value="ECO:0007669"/>
    <property type="project" value="InterPro"/>
</dbReference>
<comment type="catalytic activity">
    <reaction evidence="6">
        <text>D-glyceraldehyde + pyruvate = 2-dehydro-3-deoxy-L-galactonate</text>
        <dbReference type="Rhea" id="RHEA:80055"/>
        <dbReference type="ChEBI" id="CHEBI:15361"/>
        <dbReference type="ChEBI" id="CHEBI:17378"/>
        <dbReference type="ChEBI" id="CHEBI:75545"/>
    </reaction>
</comment>
<dbReference type="Gene3D" id="3.20.20.60">
    <property type="entry name" value="Phosphoenolpyruvate-binding domains"/>
    <property type="match status" value="1"/>
</dbReference>
<evidence type="ECO:0000256" key="4">
    <source>
        <dbReference type="ARBA" id="ARBA00023239"/>
    </source>
</evidence>
<dbReference type="InterPro" id="IPR005000">
    <property type="entry name" value="Aldolase/citrate-lyase_domain"/>
</dbReference>
<dbReference type="OrthoDB" id="9802624at2"/>
<comment type="caution">
    <text evidence="8">The sequence shown here is derived from an EMBL/GenBank/DDBJ whole genome shotgun (WGS) entry which is preliminary data.</text>
</comment>
<feature type="domain" description="HpcH/HpaI aldolase/citrate lyase" evidence="7">
    <location>
        <begin position="18"/>
        <end position="244"/>
    </location>
</feature>
<dbReference type="PANTHER" id="PTHR30502">
    <property type="entry name" value="2-KETO-3-DEOXY-L-RHAMNONATE ALDOLASE"/>
    <property type="match status" value="1"/>
</dbReference>
<dbReference type="Proteomes" id="UP000037425">
    <property type="component" value="Unassembled WGS sequence"/>
</dbReference>
<evidence type="ECO:0000256" key="2">
    <source>
        <dbReference type="ARBA" id="ARBA00005568"/>
    </source>
</evidence>
<evidence type="ECO:0000256" key="3">
    <source>
        <dbReference type="ARBA" id="ARBA00022723"/>
    </source>
</evidence>
<reference evidence="9" key="1">
    <citation type="submission" date="2015-07" db="EMBL/GenBank/DDBJ databases">
        <title>Whole genome sequence of an Ensifer adhaerens strain isolated from a cave pool in the Wind Cave National Park.</title>
        <authorList>
            <person name="Eng W.W.H."/>
            <person name="Gan H.M."/>
            <person name="Barton H.A."/>
            <person name="Savka M.A."/>
        </authorList>
    </citation>
    <scope>NUCLEOTIDE SEQUENCE [LARGE SCALE GENOMIC DNA]</scope>
    <source>
        <strain evidence="9">SD006</strain>
    </source>
</reference>
<gene>
    <name evidence="8" type="ORF">AC244_23215</name>
</gene>
<dbReference type="NCBIfam" id="TIGR02311">
    <property type="entry name" value="HpaI"/>
    <property type="match status" value="1"/>
</dbReference>
<organism evidence="8 9">
    <name type="scientific">Ensifer adhaerens</name>
    <name type="common">Sinorhizobium morelense</name>
    <dbReference type="NCBI Taxonomy" id="106592"/>
    <lineage>
        <taxon>Bacteria</taxon>
        <taxon>Pseudomonadati</taxon>
        <taxon>Pseudomonadota</taxon>
        <taxon>Alphaproteobacteria</taxon>
        <taxon>Hyphomicrobiales</taxon>
        <taxon>Rhizobiaceae</taxon>
        <taxon>Sinorhizobium/Ensifer group</taxon>
        <taxon>Ensifer</taxon>
    </lineage>
</organism>
<sequence>MPAPTNPFKSALREQRFQLGLWVALASPYAAEVVSGSGYDWLLIDGEHAPNDLPLLSAQFRAVAASASHPIVRLPVGDTALIKQILDVGVQTLLIPMVESVEQAKELVRATRYPPHGIRGVGAALARASQFGRISDYLHTANDQICLLLQIESRAGLAAIDEIAALEGVDGLFIGPSDLAADMGYLGSPGHPEVRAAIIDAFTRIEKAGKARGIMTLDLAQARDYRDLGADFMAIGTDVTSLVRATQALRQEFAGEESYKTNKLESGY</sequence>
<dbReference type="PATRIC" id="fig|106592.7.peg.2527"/>
<dbReference type="GO" id="GO:0005737">
    <property type="term" value="C:cytoplasm"/>
    <property type="evidence" value="ECO:0007669"/>
    <property type="project" value="UniProtKB-ARBA"/>
</dbReference>
<dbReference type="InterPro" id="IPR015813">
    <property type="entry name" value="Pyrv/PenolPyrv_kinase-like_dom"/>
</dbReference>